<accession>A0A7G9YTW2</accession>
<dbReference type="Pfam" id="PF01810">
    <property type="entry name" value="LysE"/>
    <property type="match status" value="1"/>
</dbReference>
<evidence type="ECO:0000313" key="7">
    <source>
        <dbReference type="EMBL" id="QNO51446.1"/>
    </source>
</evidence>
<evidence type="ECO:0000256" key="1">
    <source>
        <dbReference type="ARBA" id="ARBA00004651"/>
    </source>
</evidence>
<dbReference type="EMBL" id="MT631470">
    <property type="protein sequence ID" value="QNO51446.1"/>
    <property type="molecule type" value="Genomic_DNA"/>
</dbReference>
<dbReference type="PANTHER" id="PTHR38825">
    <property type="entry name" value="LYSINE EXPORTER PROTEIN (LYSE/YGGA)"/>
    <property type="match status" value="1"/>
</dbReference>
<feature type="transmembrane region" description="Helical" evidence="6">
    <location>
        <begin position="49"/>
        <end position="71"/>
    </location>
</feature>
<protein>
    <recommendedName>
        <fullName evidence="8">Lysine transporter LysE</fullName>
    </recommendedName>
</protein>
<sequence>MEMISSPLIIGASLVGIGFLTGLSGALIPGPLFAFVISDTLKKGALSGPLAIVGHVSFECPLIVAVVVLGLELMRSYFSHFEALVYVIGSLALILIASLIIKEARAKAKGSLQIEEGTMTEIRAAKYNNSILGGFILTAFNPAFIPWWIGIGFPVLFSGFQQLALTGIILVTLGHFLSDFAWYSFVSFSFAKGKNFFVGKRYEWTMLVIAVFLIALGVLFFVKGVGVGIGIGVGATG</sequence>
<feature type="transmembrane region" description="Helical" evidence="6">
    <location>
        <begin position="131"/>
        <end position="157"/>
    </location>
</feature>
<reference evidence="7" key="1">
    <citation type="submission" date="2020-06" db="EMBL/GenBank/DDBJ databases">
        <title>Unique genomic features of the anaerobic methanotrophic archaea.</title>
        <authorList>
            <person name="Chadwick G.L."/>
            <person name="Skennerton C.T."/>
            <person name="Laso-Perez R."/>
            <person name="Leu A.O."/>
            <person name="Speth D.R."/>
            <person name="Yu H."/>
            <person name="Morgan-Lang C."/>
            <person name="Hatzenpichler R."/>
            <person name="Goudeau D."/>
            <person name="Malmstrom R."/>
            <person name="Brazelton W.J."/>
            <person name="Woyke T."/>
            <person name="Hallam S.J."/>
            <person name="Tyson G.W."/>
            <person name="Wegener G."/>
            <person name="Boetius A."/>
            <person name="Orphan V."/>
        </authorList>
    </citation>
    <scope>NUCLEOTIDE SEQUENCE</scope>
</reference>
<feature type="transmembrane region" description="Helical" evidence="6">
    <location>
        <begin position="83"/>
        <end position="101"/>
    </location>
</feature>
<proteinExistence type="predicted"/>
<evidence type="ECO:0000256" key="4">
    <source>
        <dbReference type="ARBA" id="ARBA00022989"/>
    </source>
</evidence>
<feature type="transmembrane region" description="Helical" evidence="6">
    <location>
        <begin position="204"/>
        <end position="222"/>
    </location>
</feature>
<keyword evidence="5 6" id="KW-0472">Membrane</keyword>
<feature type="transmembrane region" description="Helical" evidence="6">
    <location>
        <begin position="12"/>
        <end position="37"/>
    </location>
</feature>
<comment type="subcellular location">
    <subcellularLocation>
        <location evidence="1">Cell membrane</location>
        <topology evidence="1">Multi-pass membrane protein</topology>
    </subcellularLocation>
</comment>
<evidence type="ECO:0000256" key="5">
    <source>
        <dbReference type="ARBA" id="ARBA00023136"/>
    </source>
</evidence>
<keyword evidence="2" id="KW-1003">Cell membrane</keyword>
<organism evidence="7">
    <name type="scientific">Candidatus Methanophagaceae archaeon ANME-1 ERB6</name>
    <dbReference type="NCBI Taxonomy" id="2759912"/>
    <lineage>
        <taxon>Archaea</taxon>
        <taxon>Methanobacteriati</taxon>
        <taxon>Methanobacteriota</taxon>
        <taxon>Stenosarchaea group</taxon>
        <taxon>Methanomicrobia</taxon>
        <taxon>Candidatus Methanophagales</taxon>
        <taxon>Candidatus Methanophagaceae</taxon>
    </lineage>
</organism>
<feature type="transmembrane region" description="Helical" evidence="6">
    <location>
        <begin position="163"/>
        <end position="183"/>
    </location>
</feature>
<dbReference type="PANTHER" id="PTHR38825:SF1">
    <property type="entry name" value="TRANSPORTER, LYSE FAMILY"/>
    <property type="match status" value="1"/>
</dbReference>
<evidence type="ECO:0000256" key="6">
    <source>
        <dbReference type="SAM" id="Phobius"/>
    </source>
</evidence>
<dbReference type="GO" id="GO:0005886">
    <property type="term" value="C:plasma membrane"/>
    <property type="evidence" value="ECO:0007669"/>
    <property type="project" value="UniProtKB-SubCell"/>
</dbReference>
<dbReference type="AlphaFoldDB" id="A0A7G9YTW2"/>
<gene>
    <name evidence="7" type="ORF">OGFGKJAA_00011</name>
</gene>
<dbReference type="InterPro" id="IPR001123">
    <property type="entry name" value="LeuE-type"/>
</dbReference>
<dbReference type="GO" id="GO:0006865">
    <property type="term" value="P:amino acid transport"/>
    <property type="evidence" value="ECO:0007669"/>
    <property type="project" value="InterPro"/>
</dbReference>
<name>A0A7G9YTW2_9EURY</name>
<evidence type="ECO:0000256" key="2">
    <source>
        <dbReference type="ARBA" id="ARBA00022475"/>
    </source>
</evidence>
<keyword evidence="4 6" id="KW-1133">Transmembrane helix</keyword>
<keyword evidence="3 6" id="KW-0812">Transmembrane</keyword>
<evidence type="ECO:0008006" key="8">
    <source>
        <dbReference type="Google" id="ProtNLM"/>
    </source>
</evidence>
<evidence type="ECO:0000256" key="3">
    <source>
        <dbReference type="ARBA" id="ARBA00022692"/>
    </source>
</evidence>